<dbReference type="Proteomes" id="UP000543556">
    <property type="component" value="Unassembled WGS sequence"/>
</dbReference>
<dbReference type="InterPro" id="IPR029058">
    <property type="entry name" value="AB_hydrolase_fold"/>
</dbReference>
<dbReference type="GO" id="GO:0016787">
    <property type="term" value="F:hydrolase activity"/>
    <property type="evidence" value="ECO:0007669"/>
    <property type="project" value="UniProtKB-KW"/>
</dbReference>
<evidence type="ECO:0000313" key="3">
    <source>
        <dbReference type="Proteomes" id="UP000543556"/>
    </source>
</evidence>
<dbReference type="Gene3D" id="3.40.50.1820">
    <property type="entry name" value="alpha/beta hydrolase"/>
    <property type="match status" value="1"/>
</dbReference>
<dbReference type="InterPro" id="IPR002925">
    <property type="entry name" value="Dienelactn_hydro"/>
</dbReference>
<dbReference type="AlphaFoldDB" id="A0A7Y7IJ03"/>
<dbReference type="PANTHER" id="PTHR46623">
    <property type="entry name" value="CARBOXYMETHYLENEBUTENOLIDASE-RELATED"/>
    <property type="match status" value="1"/>
</dbReference>
<dbReference type="EMBL" id="JAAMFM010000029">
    <property type="protein sequence ID" value="NVM96363.1"/>
    <property type="molecule type" value="Genomic_DNA"/>
</dbReference>
<dbReference type="PANTHER" id="PTHR46623:SF6">
    <property type="entry name" value="ALPHA_BETA-HYDROLASES SUPERFAMILY PROTEIN"/>
    <property type="match status" value="1"/>
</dbReference>
<accession>A0A7Y7IJ03</accession>
<comment type="caution">
    <text evidence="2">The sequence shown here is derived from an EMBL/GenBank/DDBJ whole genome shotgun (WGS) entry which is preliminary data.</text>
</comment>
<evidence type="ECO:0000259" key="1">
    <source>
        <dbReference type="Pfam" id="PF01738"/>
    </source>
</evidence>
<feature type="domain" description="Dienelactone hydrolase" evidence="1">
    <location>
        <begin position="14"/>
        <end position="241"/>
    </location>
</feature>
<dbReference type="SUPFAM" id="SSF53474">
    <property type="entry name" value="alpha/beta-Hydrolases"/>
    <property type="match status" value="1"/>
</dbReference>
<dbReference type="Pfam" id="PF01738">
    <property type="entry name" value="DLH"/>
    <property type="match status" value="1"/>
</dbReference>
<protein>
    <submittedName>
        <fullName evidence="2">Dienelactone hydrolase family protein</fullName>
    </submittedName>
</protein>
<organism evidence="2 3">
    <name type="scientific">Arthrobacter wenxiniae</name>
    <dbReference type="NCBI Taxonomy" id="2713570"/>
    <lineage>
        <taxon>Bacteria</taxon>
        <taxon>Bacillati</taxon>
        <taxon>Actinomycetota</taxon>
        <taxon>Actinomycetes</taxon>
        <taxon>Micrococcales</taxon>
        <taxon>Micrococcaceae</taxon>
        <taxon>Arthrobacter</taxon>
    </lineage>
</organism>
<keyword evidence="2" id="KW-0378">Hydrolase</keyword>
<sequence length="243" mass="25334">MLEFSAAGQDFGAYRAEAVGRVRGAVVVIHEIWGLADHIKDVADRFASSGYLAVAPDLMGLAGLDATLLAELGAGAGDPARRAEIQPRIRAATEPMRAPGRAGKIQAGVAAVFNYLEATAEGAGRTGVAGFCFGGSYAFALAVAEPRVAAAVSFYGHANYSVEELAGIACPVLAFYGEEDKALTDGLPDLIERMRLAGADFKYTVFSGAGHAFFNDTNPVTYRPEAATIAWTETLGFLGHALG</sequence>
<evidence type="ECO:0000313" key="2">
    <source>
        <dbReference type="EMBL" id="NVM96363.1"/>
    </source>
</evidence>
<dbReference type="InterPro" id="IPR051049">
    <property type="entry name" value="Dienelactone_hydrolase-like"/>
</dbReference>
<reference evidence="2 3" key="1">
    <citation type="submission" date="2020-02" db="EMBL/GenBank/DDBJ databases">
        <title>Genome sequence of strain AETb3-4.</title>
        <authorList>
            <person name="Gao J."/>
            <person name="Zhang X."/>
        </authorList>
    </citation>
    <scope>NUCLEOTIDE SEQUENCE [LARGE SCALE GENOMIC DNA]</scope>
    <source>
        <strain evidence="2 3">AETb3-4</strain>
    </source>
</reference>
<proteinExistence type="predicted"/>
<gene>
    <name evidence="2" type="ORF">G6034_15895</name>
</gene>
<name>A0A7Y7IJ03_9MICC</name>
<keyword evidence="3" id="KW-1185">Reference proteome</keyword>